<dbReference type="InterPro" id="IPR051011">
    <property type="entry name" value="Metal_resp_trans_reg"/>
</dbReference>
<evidence type="ECO:0000256" key="2">
    <source>
        <dbReference type="ARBA" id="ARBA00023125"/>
    </source>
</evidence>
<evidence type="ECO:0000313" key="5">
    <source>
        <dbReference type="EMBL" id="TDH38939.1"/>
    </source>
</evidence>
<dbReference type="InterPro" id="IPR001845">
    <property type="entry name" value="HTH_ArsR_DNA-bd_dom"/>
</dbReference>
<dbReference type="InterPro" id="IPR011991">
    <property type="entry name" value="ArsR-like_HTH"/>
</dbReference>
<protein>
    <submittedName>
        <fullName evidence="5">ArsR family transcriptional regulator</fullName>
    </submittedName>
</protein>
<keyword evidence="2" id="KW-0238">DNA-binding</keyword>
<dbReference type="PANTHER" id="PTHR43132:SF2">
    <property type="entry name" value="ARSENICAL RESISTANCE OPERON REPRESSOR ARSR-RELATED"/>
    <property type="match status" value="1"/>
</dbReference>
<dbReference type="AlphaFoldDB" id="A0A4R5PPK9"/>
<keyword evidence="3" id="KW-0804">Transcription</keyword>
<comment type="caution">
    <text evidence="5">The sequence shown here is derived from an EMBL/GenBank/DDBJ whole genome shotgun (WGS) entry which is preliminary data.</text>
</comment>
<dbReference type="SMART" id="SM00418">
    <property type="entry name" value="HTH_ARSR"/>
    <property type="match status" value="1"/>
</dbReference>
<feature type="domain" description="HTH arsR-type" evidence="4">
    <location>
        <begin position="1"/>
        <end position="93"/>
    </location>
</feature>
<dbReference type="EMBL" id="SMSI01000001">
    <property type="protein sequence ID" value="TDH38939.1"/>
    <property type="molecule type" value="Genomic_DNA"/>
</dbReference>
<sequence>MDKTITAFAALSQKTRVDVLRLLVQRGERGMLAGEVSDHLNVKQNTMSTNLGILSRAGLIRSERSGREIRYFADYSGIRHVVGFLMEDCCGGSPELCEPVFDEVIREPVLDQALHEAC</sequence>
<evidence type="ECO:0000259" key="4">
    <source>
        <dbReference type="PROSITE" id="PS50987"/>
    </source>
</evidence>
<dbReference type="OrthoDB" id="9804742at2"/>
<dbReference type="GO" id="GO:0003677">
    <property type="term" value="F:DNA binding"/>
    <property type="evidence" value="ECO:0007669"/>
    <property type="project" value="UniProtKB-KW"/>
</dbReference>
<dbReference type="InterPro" id="IPR036390">
    <property type="entry name" value="WH_DNA-bd_sf"/>
</dbReference>
<keyword evidence="6" id="KW-1185">Reference proteome</keyword>
<dbReference type="GO" id="GO:0003700">
    <property type="term" value="F:DNA-binding transcription factor activity"/>
    <property type="evidence" value="ECO:0007669"/>
    <property type="project" value="InterPro"/>
</dbReference>
<name>A0A4R5PPK9_9HYPH</name>
<dbReference type="SUPFAM" id="SSF46785">
    <property type="entry name" value="Winged helix' DNA-binding domain"/>
    <property type="match status" value="1"/>
</dbReference>
<dbReference type="Proteomes" id="UP000295131">
    <property type="component" value="Unassembled WGS sequence"/>
</dbReference>
<dbReference type="PANTHER" id="PTHR43132">
    <property type="entry name" value="ARSENICAL RESISTANCE OPERON REPRESSOR ARSR-RELATED"/>
    <property type="match status" value="1"/>
</dbReference>
<evidence type="ECO:0000313" key="6">
    <source>
        <dbReference type="Proteomes" id="UP000295131"/>
    </source>
</evidence>
<dbReference type="NCBIfam" id="NF033788">
    <property type="entry name" value="HTH_metalloreg"/>
    <property type="match status" value="1"/>
</dbReference>
<dbReference type="CDD" id="cd00090">
    <property type="entry name" value="HTH_ARSR"/>
    <property type="match status" value="1"/>
</dbReference>
<organism evidence="5 6">
    <name type="scientific">Pseudohoeflea suaedae</name>
    <dbReference type="NCBI Taxonomy" id="877384"/>
    <lineage>
        <taxon>Bacteria</taxon>
        <taxon>Pseudomonadati</taxon>
        <taxon>Pseudomonadota</taxon>
        <taxon>Alphaproteobacteria</taxon>
        <taxon>Hyphomicrobiales</taxon>
        <taxon>Rhizobiaceae</taxon>
        <taxon>Pseudohoeflea</taxon>
    </lineage>
</organism>
<dbReference type="PROSITE" id="PS50987">
    <property type="entry name" value="HTH_ARSR_2"/>
    <property type="match status" value="1"/>
</dbReference>
<dbReference type="InterPro" id="IPR036388">
    <property type="entry name" value="WH-like_DNA-bd_sf"/>
</dbReference>
<evidence type="ECO:0000256" key="1">
    <source>
        <dbReference type="ARBA" id="ARBA00023015"/>
    </source>
</evidence>
<dbReference type="RefSeq" id="WP_133283773.1">
    <property type="nucleotide sequence ID" value="NZ_SMSI01000001.1"/>
</dbReference>
<reference evidence="5 6" key="1">
    <citation type="journal article" date="2013" name="Int. J. Syst. Evol. Microbiol.">
        <title>Hoeflea suaedae sp. nov., an endophytic bacterium isolated from the root of the halophyte Suaeda maritima.</title>
        <authorList>
            <person name="Chung E.J."/>
            <person name="Park J.A."/>
            <person name="Pramanik P."/>
            <person name="Bibi F."/>
            <person name="Jeon C.O."/>
            <person name="Chung Y.R."/>
        </authorList>
    </citation>
    <scope>NUCLEOTIDE SEQUENCE [LARGE SCALE GENOMIC DNA]</scope>
    <source>
        <strain evidence="5 6">YC6898</strain>
    </source>
</reference>
<accession>A0A4R5PPK9</accession>
<keyword evidence="1" id="KW-0805">Transcription regulation</keyword>
<proteinExistence type="predicted"/>
<gene>
    <name evidence="5" type="ORF">E2A64_07570</name>
</gene>
<dbReference type="Pfam" id="PF12840">
    <property type="entry name" value="HTH_20"/>
    <property type="match status" value="1"/>
</dbReference>
<dbReference type="Gene3D" id="1.10.10.10">
    <property type="entry name" value="Winged helix-like DNA-binding domain superfamily/Winged helix DNA-binding domain"/>
    <property type="match status" value="1"/>
</dbReference>
<evidence type="ECO:0000256" key="3">
    <source>
        <dbReference type="ARBA" id="ARBA00023163"/>
    </source>
</evidence>
<dbReference type="PRINTS" id="PR00778">
    <property type="entry name" value="HTHARSR"/>
</dbReference>